<organism evidence="1 2">
    <name type="scientific">Neokomagataea tanensis</name>
    <dbReference type="NCBI Taxonomy" id="661191"/>
    <lineage>
        <taxon>Bacteria</taxon>
        <taxon>Pseudomonadati</taxon>
        <taxon>Pseudomonadota</taxon>
        <taxon>Alphaproteobacteria</taxon>
        <taxon>Acetobacterales</taxon>
        <taxon>Acetobacteraceae</taxon>
        <taxon>Neokomagataea</taxon>
    </lineage>
</organism>
<dbReference type="KEGG" id="ntn:D5366_01290"/>
<dbReference type="RefSeq" id="WP_141491956.1">
    <property type="nucleotide sequence ID" value="NZ_CP032485.1"/>
</dbReference>
<evidence type="ECO:0000313" key="2">
    <source>
        <dbReference type="Proteomes" id="UP000317214"/>
    </source>
</evidence>
<gene>
    <name evidence="1" type="ORF">D5366_01290</name>
</gene>
<dbReference type="EMBL" id="CP032485">
    <property type="protein sequence ID" value="QDH24119.1"/>
    <property type="molecule type" value="Genomic_DNA"/>
</dbReference>
<accession>A0A4Y6V266</accession>
<proteinExistence type="predicted"/>
<dbReference type="AlphaFoldDB" id="A0A4Y6V266"/>
<dbReference type="OrthoDB" id="7165680at2"/>
<evidence type="ECO:0000313" key="1">
    <source>
        <dbReference type="EMBL" id="QDH24119.1"/>
    </source>
</evidence>
<dbReference type="Proteomes" id="UP000317214">
    <property type="component" value="Chromosome"/>
</dbReference>
<reference evidence="1 2" key="1">
    <citation type="submission" date="2018-09" db="EMBL/GenBank/DDBJ databases">
        <title>The complete genome sequence of Neokomagataea tanensis NBRC 106556(T).</title>
        <authorList>
            <person name="Chua K.-O."/>
            <person name="See-Too W.-S."/>
            <person name="Hong K.-W."/>
            <person name="Yin W.-F."/>
            <person name="Chan K.-G."/>
        </authorList>
    </citation>
    <scope>NUCLEOTIDE SEQUENCE [LARGE SCALE GENOMIC DNA]</scope>
    <source>
        <strain evidence="2">AH13 \ NBRC 106556</strain>
    </source>
</reference>
<name>A0A4Y6V266_9PROT</name>
<sequence length="254" mass="27317">MIRPFTFACAFLAAASGLFLYTKKHNTTVLDQSITQIVRDTQKIQSQTAMLRTEWALLNQPDRLNALSARFLPDLHPMTPEQFVRLSAVEAKLPAPGGQAPAHQAEETLAANIPVPSAPAPAPHVAARPTAVPAPASIHRTEPAIRVAANAPAPSASVTHSHADRIVHTHEHLTSLASAEPARTPETNILPPAHVRLASFHGQRQATSIATTWHNNAVPRPQSLTHLADARPHIRHKFTENANDALPPPAPLAN</sequence>
<keyword evidence="2" id="KW-1185">Reference proteome</keyword>
<protein>
    <submittedName>
        <fullName evidence="1">Uncharacterized protein</fullName>
    </submittedName>
</protein>